<gene>
    <name evidence="2" type="ORF">CBR_g19231</name>
</gene>
<dbReference type="AlphaFoldDB" id="A0A388JTM4"/>
<feature type="compositionally biased region" description="Basic and acidic residues" evidence="1">
    <location>
        <begin position="211"/>
        <end position="232"/>
    </location>
</feature>
<comment type="caution">
    <text evidence="2">The sequence shown here is derived from an EMBL/GenBank/DDBJ whole genome shotgun (WGS) entry which is preliminary data.</text>
</comment>
<protein>
    <submittedName>
        <fullName evidence="2">Uncharacterized protein</fullName>
    </submittedName>
</protein>
<feature type="compositionally biased region" description="Polar residues" evidence="1">
    <location>
        <begin position="194"/>
        <end position="210"/>
    </location>
</feature>
<sequence>MEDKEVGYITKPMIDDATVLDDKQRLQTKAKLHKLGQEAELAFLENKRAREEGKKEAKKVAEEEGRKDNSEQQSRESVVERDHNMEEMEVGEDGGTSTTGQGRRVESQSSLKRKISDRESTRGDSISQGPKRTHAERGEEEASLQPGKDQDSGKDEADQGHSSDQGDGMEATPQASGESSSSSSNHESGRNETAAGSSSTTVPTGQSTRGATEETVRGVQEDRSEEGMDKMSQDLNEEEDEEEEDNDEEEWEDAEGEEEEEEEPETLAQWIRTFVWPKTYQPQGLKRSEQKRMMQQEAANKSKSGDHETDEATNGREEDEQMEEEKRQAAILEAQINVLKDQNRELEADTINLQKIASSSHTDIKAAAKLYARHNPGKRVILPFRWNNGNSDWGVSIQKSLALLTVNETQCSQEVLKELISDDLPMKAQILGSITRDREEWDDKAGGGSMVDYRPIMIRLQEKDRLAEGLVWMPWQVVETIPYGLLGGLEAAEWVARGAAIVTGTEIFSWLPDYIANKIAPLSIEIDWSQTGF</sequence>
<feature type="compositionally biased region" description="Basic and acidic residues" evidence="1">
    <location>
        <begin position="148"/>
        <end position="161"/>
    </location>
</feature>
<keyword evidence="3" id="KW-1185">Reference proteome</keyword>
<evidence type="ECO:0000313" key="2">
    <source>
        <dbReference type="EMBL" id="GBG61156.1"/>
    </source>
</evidence>
<feature type="compositionally biased region" description="Acidic residues" evidence="1">
    <location>
        <begin position="235"/>
        <end position="265"/>
    </location>
</feature>
<name>A0A388JTM4_CHABU</name>
<evidence type="ECO:0000256" key="1">
    <source>
        <dbReference type="SAM" id="MobiDB-lite"/>
    </source>
</evidence>
<dbReference type="EMBL" id="BFEA01000017">
    <property type="protein sequence ID" value="GBG61156.1"/>
    <property type="molecule type" value="Genomic_DNA"/>
</dbReference>
<dbReference type="Proteomes" id="UP000265515">
    <property type="component" value="Unassembled WGS sequence"/>
</dbReference>
<evidence type="ECO:0000313" key="3">
    <source>
        <dbReference type="Proteomes" id="UP000265515"/>
    </source>
</evidence>
<feature type="region of interest" description="Disordered" evidence="1">
    <location>
        <begin position="43"/>
        <end position="323"/>
    </location>
</feature>
<reference evidence="2 3" key="1">
    <citation type="journal article" date="2018" name="Cell">
        <title>The Chara Genome: Secondary Complexity and Implications for Plant Terrestrialization.</title>
        <authorList>
            <person name="Nishiyama T."/>
            <person name="Sakayama H."/>
            <person name="Vries J.D."/>
            <person name="Buschmann H."/>
            <person name="Saint-Marcoux D."/>
            <person name="Ullrich K.K."/>
            <person name="Haas F.B."/>
            <person name="Vanderstraeten L."/>
            <person name="Becker D."/>
            <person name="Lang D."/>
            <person name="Vosolsobe S."/>
            <person name="Rombauts S."/>
            <person name="Wilhelmsson P.K.I."/>
            <person name="Janitza P."/>
            <person name="Kern R."/>
            <person name="Heyl A."/>
            <person name="Rumpler F."/>
            <person name="Villalobos L.I.A.C."/>
            <person name="Clay J.M."/>
            <person name="Skokan R."/>
            <person name="Toyoda A."/>
            <person name="Suzuki Y."/>
            <person name="Kagoshima H."/>
            <person name="Schijlen E."/>
            <person name="Tajeshwar N."/>
            <person name="Catarino B."/>
            <person name="Hetherington A.J."/>
            <person name="Saltykova A."/>
            <person name="Bonnot C."/>
            <person name="Breuninger H."/>
            <person name="Symeonidi A."/>
            <person name="Radhakrishnan G.V."/>
            <person name="Van Nieuwerburgh F."/>
            <person name="Deforce D."/>
            <person name="Chang C."/>
            <person name="Karol K.G."/>
            <person name="Hedrich R."/>
            <person name="Ulvskov P."/>
            <person name="Glockner G."/>
            <person name="Delwiche C.F."/>
            <person name="Petrasek J."/>
            <person name="Van de Peer Y."/>
            <person name="Friml J."/>
            <person name="Beilby M."/>
            <person name="Dolan L."/>
            <person name="Kohara Y."/>
            <person name="Sugano S."/>
            <person name="Fujiyama A."/>
            <person name="Delaux P.-M."/>
            <person name="Quint M."/>
            <person name="TheiBen G."/>
            <person name="Hagemann M."/>
            <person name="Harholt J."/>
            <person name="Dunand C."/>
            <person name="Zachgo S."/>
            <person name="Langdale J."/>
            <person name="Maumus F."/>
            <person name="Straeten D.V.D."/>
            <person name="Gould S.B."/>
            <person name="Rensing S.A."/>
        </authorList>
    </citation>
    <scope>NUCLEOTIDE SEQUENCE [LARGE SCALE GENOMIC DNA]</scope>
    <source>
        <strain evidence="2 3">S276</strain>
    </source>
</reference>
<feature type="compositionally biased region" description="Basic and acidic residues" evidence="1">
    <location>
        <begin position="45"/>
        <end position="86"/>
    </location>
</feature>
<dbReference type="Gramene" id="GBG61156">
    <property type="protein sequence ID" value="GBG61156"/>
    <property type="gene ID" value="CBR_g19231"/>
</dbReference>
<accession>A0A388JTM4</accession>
<organism evidence="2 3">
    <name type="scientific">Chara braunii</name>
    <name type="common">Braun's stonewort</name>
    <dbReference type="NCBI Taxonomy" id="69332"/>
    <lineage>
        <taxon>Eukaryota</taxon>
        <taxon>Viridiplantae</taxon>
        <taxon>Streptophyta</taxon>
        <taxon>Charophyceae</taxon>
        <taxon>Charales</taxon>
        <taxon>Characeae</taxon>
        <taxon>Chara</taxon>
    </lineage>
</organism>
<feature type="compositionally biased region" description="Low complexity" evidence="1">
    <location>
        <begin position="176"/>
        <end position="186"/>
    </location>
</feature>
<proteinExistence type="predicted"/>